<evidence type="ECO:0000256" key="1">
    <source>
        <dbReference type="PROSITE-ProRule" id="PRU10141"/>
    </source>
</evidence>
<dbReference type="PROSITE" id="PS00107">
    <property type="entry name" value="PROTEIN_KINASE_ATP"/>
    <property type="match status" value="1"/>
</dbReference>
<reference evidence="3" key="1">
    <citation type="submission" date="2025-08" db="UniProtKB">
        <authorList>
            <consortium name="Ensembl"/>
        </authorList>
    </citation>
    <scope>IDENTIFICATION</scope>
</reference>
<feature type="domain" description="Protein kinase" evidence="2">
    <location>
        <begin position="30"/>
        <end position="80"/>
    </location>
</feature>
<dbReference type="GO" id="GO:0004672">
    <property type="term" value="F:protein kinase activity"/>
    <property type="evidence" value="ECO:0007669"/>
    <property type="project" value="InterPro"/>
</dbReference>
<evidence type="ECO:0000259" key="2">
    <source>
        <dbReference type="PROSITE" id="PS50011"/>
    </source>
</evidence>
<dbReference type="InterPro" id="IPR017441">
    <property type="entry name" value="Protein_kinase_ATP_BS"/>
</dbReference>
<keyword evidence="1" id="KW-0067">ATP-binding</keyword>
<dbReference type="InterPro" id="IPR011009">
    <property type="entry name" value="Kinase-like_dom_sf"/>
</dbReference>
<evidence type="ECO:0000313" key="4">
    <source>
        <dbReference type="Proteomes" id="UP000694700"/>
    </source>
</evidence>
<dbReference type="Proteomes" id="UP000694700">
    <property type="component" value="Unplaced"/>
</dbReference>
<dbReference type="AlphaFoldDB" id="A0A8C1ZZX6"/>
<dbReference type="Gene3D" id="3.30.200.20">
    <property type="entry name" value="Phosphorylase Kinase, domain 1"/>
    <property type="match status" value="1"/>
</dbReference>
<evidence type="ECO:0000313" key="3">
    <source>
        <dbReference type="Ensembl" id="ENSCCRP00015097694.1"/>
    </source>
</evidence>
<name>A0A8C1ZZX6_CYPCA</name>
<dbReference type="PROSITE" id="PS50011">
    <property type="entry name" value="PROTEIN_KINASE_DOM"/>
    <property type="match status" value="1"/>
</dbReference>
<dbReference type="GO" id="GO:0005524">
    <property type="term" value="F:ATP binding"/>
    <property type="evidence" value="ECO:0007669"/>
    <property type="project" value="UniProtKB-UniRule"/>
</dbReference>
<dbReference type="Ensembl" id="ENSCCRT00015100872.1">
    <property type="protein sequence ID" value="ENSCCRP00015097694.1"/>
    <property type="gene ID" value="ENSCCRG00015039352.1"/>
</dbReference>
<dbReference type="Pfam" id="PF00069">
    <property type="entry name" value="Pkinase"/>
    <property type="match status" value="1"/>
</dbReference>
<proteinExistence type="predicted"/>
<protein>
    <recommendedName>
        <fullName evidence="2">Protein kinase domain-containing protein</fullName>
    </recommendedName>
</protein>
<sequence length="80" mass="8966">MADLRSDRADCLALSACCGAEWRRSLDAKYEKISKIGEGSYGVVFKCRNKDTGQIIAIKKFEVTVPQTLVHLFSHILFCL</sequence>
<keyword evidence="1" id="KW-0547">Nucleotide-binding</keyword>
<organism evidence="3 4">
    <name type="scientific">Cyprinus carpio</name>
    <name type="common">Common carp</name>
    <dbReference type="NCBI Taxonomy" id="7962"/>
    <lineage>
        <taxon>Eukaryota</taxon>
        <taxon>Metazoa</taxon>
        <taxon>Chordata</taxon>
        <taxon>Craniata</taxon>
        <taxon>Vertebrata</taxon>
        <taxon>Euteleostomi</taxon>
        <taxon>Actinopterygii</taxon>
        <taxon>Neopterygii</taxon>
        <taxon>Teleostei</taxon>
        <taxon>Ostariophysi</taxon>
        <taxon>Cypriniformes</taxon>
        <taxon>Cyprinidae</taxon>
        <taxon>Cyprininae</taxon>
        <taxon>Cyprinus</taxon>
    </lineage>
</organism>
<accession>A0A8C1ZZX6</accession>
<feature type="binding site" evidence="1">
    <location>
        <position position="60"/>
    </location>
    <ligand>
        <name>ATP</name>
        <dbReference type="ChEBI" id="CHEBI:30616"/>
    </ligand>
</feature>
<dbReference type="SUPFAM" id="SSF56112">
    <property type="entry name" value="Protein kinase-like (PK-like)"/>
    <property type="match status" value="1"/>
</dbReference>
<dbReference type="InterPro" id="IPR000719">
    <property type="entry name" value="Prot_kinase_dom"/>
</dbReference>